<dbReference type="InterPro" id="IPR000524">
    <property type="entry name" value="Tscrpt_reg_HTH_GntR"/>
</dbReference>
<keyword evidence="1" id="KW-0805">Transcription regulation</keyword>
<evidence type="ECO:0000313" key="5">
    <source>
        <dbReference type="EMBL" id="KXI28824.1"/>
    </source>
</evidence>
<dbReference type="PROSITE" id="PS50949">
    <property type="entry name" value="HTH_GNTR"/>
    <property type="match status" value="1"/>
</dbReference>
<dbReference type="PANTHER" id="PTHR43537:SF24">
    <property type="entry name" value="GLUCONATE OPERON TRANSCRIPTIONAL REPRESSOR"/>
    <property type="match status" value="1"/>
</dbReference>
<dbReference type="OrthoDB" id="9799812at2"/>
<feature type="domain" description="HTH gntR-type" evidence="4">
    <location>
        <begin position="10"/>
        <end position="77"/>
    </location>
</feature>
<dbReference type="GO" id="GO:0003677">
    <property type="term" value="F:DNA binding"/>
    <property type="evidence" value="ECO:0007669"/>
    <property type="project" value="UniProtKB-KW"/>
</dbReference>
<dbReference type="Pfam" id="PF07729">
    <property type="entry name" value="FCD"/>
    <property type="match status" value="1"/>
</dbReference>
<evidence type="ECO:0000256" key="1">
    <source>
        <dbReference type="ARBA" id="ARBA00023015"/>
    </source>
</evidence>
<proteinExistence type="predicted"/>
<dbReference type="SMART" id="SM00345">
    <property type="entry name" value="HTH_GNTR"/>
    <property type="match status" value="1"/>
</dbReference>
<dbReference type="InterPro" id="IPR011711">
    <property type="entry name" value="GntR_C"/>
</dbReference>
<dbReference type="AlphaFoldDB" id="A0A136A0T8"/>
<dbReference type="InterPro" id="IPR008920">
    <property type="entry name" value="TF_FadR/GntR_C"/>
</dbReference>
<dbReference type="PRINTS" id="PR00035">
    <property type="entry name" value="HTHGNTR"/>
</dbReference>
<dbReference type="Gene3D" id="1.10.10.10">
    <property type="entry name" value="Winged helix-like DNA-binding domain superfamily/Winged helix DNA-binding domain"/>
    <property type="match status" value="1"/>
</dbReference>
<organism evidence="5 6">
    <name type="scientific">Paraglaciecola hydrolytica</name>
    <dbReference type="NCBI Taxonomy" id="1799789"/>
    <lineage>
        <taxon>Bacteria</taxon>
        <taxon>Pseudomonadati</taxon>
        <taxon>Pseudomonadota</taxon>
        <taxon>Gammaproteobacteria</taxon>
        <taxon>Alteromonadales</taxon>
        <taxon>Alteromonadaceae</taxon>
        <taxon>Paraglaciecola</taxon>
    </lineage>
</organism>
<evidence type="ECO:0000256" key="2">
    <source>
        <dbReference type="ARBA" id="ARBA00023125"/>
    </source>
</evidence>
<dbReference type="STRING" id="1799789.AX660_11525"/>
<gene>
    <name evidence="5" type="ORF">AX660_11525</name>
</gene>
<dbReference type="GO" id="GO:0003700">
    <property type="term" value="F:DNA-binding transcription factor activity"/>
    <property type="evidence" value="ECO:0007669"/>
    <property type="project" value="InterPro"/>
</dbReference>
<dbReference type="SUPFAM" id="SSF46785">
    <property type="entry name" value="Winged helix' DNA-binding domain"/>
    <property type="match status" value="1"/>
</dbReference>
<keyword evidence="2" id="KW-0238">DNA-binding</keyword>
<keyword evidence="3" id="KW-0804">Transcription</keyword>
<reference evidence="6" key="1">
    <citation type="submission" date="2016-02" db="EMBL/GenBank/DDBJ databases">
        <authorList>
            <person name="Schultz-Johansen M."/>
            <person name="Glaring M.A."/>
            <person name="Bech P.K."/>
            <person name="Stougaard P."/>
        </authorList>
    </citation>
    <scope>NUCLEOTIDE SEQUENCE [LARGE SCALE GENOMIC DNA]</scope>
    <source>
        <strain evidence="6">S66</strain>
    </source>
</reference>
<dbReference type="Pfam" id="PF00392">
    <property type="entry name" value="GntR"/>
    <property type="match status" value="1"/>
</dbReference>
<sequence length="204" mass="23176">MTGPRPSIILSVKDQIAEQLRTDIISGDLAPNTKLNEKELAERFGLSRGPIRDVILQLTKEGLLISKSNVGASVNSILDPNMQKLMIELRRNIEVFAVEQLFNSLDDKDFAELDAILKELQYAFERNDFTEVTKIDISFHRLLIYKAGGDELVNVWYPFVMRMRLNYKRITSGIECVDEHRHILEALRKGDTVTASAAITSNIR</sequence>
<dbReference type="SMART" id="SM00895">
    <property type="entry name" value="FCD"/>
    <property type="match status" value="1"/>
</dbReference>
<protein>
    <submittedName>
        <fullName evidence="5">GntR family transcriptional regulator</fullName>
    </submittedName>
</protein>
<dbReference type="Gene3D" id="1.20.120.530">
    <property type="entry name" value="GntR ligand-binding domain-like"/>
    <property type="match status" value="1"/>
</dbReference>
<name>A0A136A0T8_9ALTE</name>
<comment type="caution">
    <text evidence="5">The sequence shown here is derived from an EMBL/GenBank/DDBJ whole genome shotgun (WGS) entry which is preliminary data.</text>
</comment>
<evidence type="ECO:0000313" key="6">
    <source>
        <dbReference type="Proteomes" id="UP000070299"/>
    </source>
</evidence>
<dbReference type="PANTHER" id="PTHR43537">
    <property type="entry name" value="TRANSCRIPTIONAL REGULATOR, GNTR FAMILY"/>
    <property type="match status" value="1"/>
</dbReference>
<evidence type="ECO:0000259" key="4">
    <source>
        <dbReference type="PROSITE" id="PS50949"/>
    </source>
</evidence>
<dbReference type="RefSeq" id="WP_068375606.1">
    <property type="nucleotide sequence ID" value="NZ_LSNE01000005.1"/>
</dbReference>
<dbReference type="EMBL" id="LSNE01000005">
    <property type="protein sequence ID" value="KXI28824.1"/>
    <property type="molecule type" value="Genomic_DNA"/>
</dbReference>
<dbReference type="InterPro" id="IPR036388">
    <property type="entry name" value="WH-like_DNA-bd_sf"/>
</dbReference>
<accession>A0A136A0T8</accession>
<dbReference type="CDD" id="cd07377">
    <property type="entry name" value="WHTH_GntR"/>
    <property type="match status" value="1"/>
</dbReference>
<dbReference type="Proteomes" id="UP000070299">
    <property type="component" value="Unassembled WGS sequence"/>
</dbReference>
<keyword evidence="6" id="KW-1185">Reference proteome</keyword>
<dbReference type="SUPFAM" id="SSF48008">
    <property type="entry name" value="GntR ligand-binding domain-like"/>
    <property type="match status" value="1"/>
</dbReference>
<evidence type="ECO:0000256" key="3">
    <source>
        <dbReference type="ARBA" id="ARBA00023163"/>
    </source>
</evidence>
<dbReference type="InterPro" id="IPR036390">
    <property type="entry name" value="WH_DNA-bd_sf"/>
</dbReference>